<comment type="caution">
    <text evidence="2">The sequence shown here is derived from an EMBL/GenBank/DDBJ whole genome shotgun (WGS) entry which is preliminary data.</text>
</comment>
<evidence type="ECO:0000256" key="1">
    <source>
        <dbReference type="SAM" id="MobiDB-lite"/>
    </source>
</evidence>
<gene>
    <name evidence="2" type="ORF">Glove_213g20</name>
</gene>
<evidence type="ECO:0000313" key="2">
    <source>
        <dbReference type="EMBL" id="RHZ75495.1"/>
    </source>
</evidence>
<keyword evidence="3" id="KW-1185">Reference proteome</keyword>
<reference evidence="2 3" key="1">
    <citation type="submission" date="2018-08" db="EMBL/GenBank/DDBJ databases">
        <title>Genome and evolution of the arbuscular mycorrhizal fungus Diversispora epigaea (formerly Glomus versiforme) and its bacterial endosymbionts.</title>
        <authorList>
            <person name="Sun X."/>
            <person name="Fei Z."/>
            <person name="Harrison M."/>
        </authorList>
    </citation>
    <scope>NUCLEOTIDE SEQUENCE [LARGE SCALE GENOMIC DNA]</scope>
    <source>
        <strain evidence="2 3">IT104</strain>
    </source>
</reference>
<evidence type="ECO:0000313" key="3">
    <source>
        <dbReference type="Proteomes" id="UP000266861"/>
    </source>
</evidence>
<protein>
    <submittedName>
        <fullName evidence="2">Uncharacterized protein</fullName>
    </submittedName>
</protein>
<dbReference type="Proteomes" id="UP000266861">
    <property type="component" value="Unassembled WGS sequence"/>
</dbReference>
<name>A0A397II31_9GLOM</name>
<sequence>MARTVRTRKKTTSTRTTETPPIPRTREEPFQYIIPITKEDEQVISARKTSVNQIREKSKKNKIDRQNRRFLEEQEHQWQEQLEQGRRQHQQEQQRHRPLTVMGPFNNLTYSSPTPRTREEPFQYIIPITKEDEQVISARKTSVNQVNQDNI</sequence>
<feature type="compositionally biased region" description="Basic and acidic residues" evidence="1">
    <location>
        <begin position="61"/>
        <end position="95"/>
    </location>
</feature>
<proteinExistence type="predicted"/>
<feature type="region of interest" description="Disordered" evidence="1">
    <location>
        <begin position="1"/>
        <end position="30"/>
    </location>
</feature>
<organism evidence="2 3">
    <name type="scientific">Diversispora epigaea</name>
    <dbReference type="NCBI Taxonomy" id="1348612"/>
    <lineage>
        <taxon>Eukaryota</taxon>
        <taxon>Fungi</taxon>
        <taxon>Fungi incertae sedis</taxon>
        <taxon>Mucoromycota</taxon>
        <taxon>Glomeromycotina</taxon>
        <taxon>Glomeromycetes</taxon>
        <taxon>Diversisporales</taxon>
        <taxon>Diversisporaceae</taxon>
        <taxon>Diversispora</taxon>
    </lineage>
</organism>
<accession>A0A397II31</accession>
<feature type="compositionally biased region" description="Basic residues" evidence="1">
    <location>
        <begin position="1"/>
        <end position="12"/>
    </location>
</feature>
<dbReference type="EMBL" id="PQFF01000198">
    <property type="protein sequence ID" value="RHZ75495.1"/>
    <property type="molecule type" value="Genomic_DNA"/>
</dbReference>
<feature type="region of interest" description="Disordered" evidence="1">
    <location>
        <begin position="53"/>
        <end position="120"/>
    </location>
</feature>
<feature type="compositionally biased region" description="Polar residues" evidence="1">
    <location>
        <begin position="106"/>
        <end position="115"/>
    </location>
</feature>
<dbReference type="AlphaFoldDB" id="A0A397II31"/>